<sequence length="224" mass="24876">MAEVKQVSVADKLYDSIADLSDRIMKLPFGAVVKKKYDPVRYAASQYKAYLDKFGYARPAEDKGKKLLFLGMNPGAIAAISGVPFGEEEFVQKELGIVCSDVGRPAEADPDKKKDLKPKATSKESARLWELLLELFNILMTNPSLTIPKKDRVADCPLQTECDKTLLKVVELLGVTDIVAVGTYAERAAERAVKRSEKPTVNEVEVTEFRLKFLTPSLMGELFK</sequence>
<dbReference type="GO" id="GO:0005634">
    <property type="term" value="C:nucleus"/>
    <property type="evidence" value="ECO:0007669"/>
    <property type="project" value="UniProtKB-SubCell"/>
</dbReference>
<dbReference type="Pfam" id="PF03167">
    <property type="entry name" value="UDG"/>
    <property type="match status" value="1"/>
</dbReference>
<dbReference type="SUPFAM" id="SSF52141">
    <property type="entry name" value="Uracil-DNA glycosylase-like"/>
    <property type="match status" value="1"/>
</dbReference>
<dbReference type="InterPro" id="IPR036895">
    <property type="entry name" value="Uracil-DNA_glycosylase-like_sf"/>
</dbReference>
<evidence type="ECO:0000256" key="5">
    <source>
        <dbReference type="ARBA" id="ARBA00023125"/>
    </source>
</evidence>
<keyword evidence="3" id="KW-0227">DNA damage</keyword>
<dbReference type="InterPro" id="IPR039134">
    <property type="entry name" value="SMUG1"/>
</dbReference>
<dbReference type="PANTHER" id="PTHR13235:SF2">
    <property type="entry name" value="SINGLE-STRAND SELECTIVE MONOFUNCTIONAL URACIL DNA GLYCOSYLASE"/>
    <property type="match status" value="1"/>
</dbReference>
<evidence type="ECO:0000256" key="4">
    <source>
        <dbReference type="ARBA" id="ARBA00022801"/>
    </source>
</evidence>
<evidence type="ECO:0000256" key="3">
    <source>
        <dbReference type="ARBA" id="ARBA00022763"/>
    </source>
</evidence>
<evidence type="ECO:0000259" key="8">
    <source>
        <dbReference type="Pfam" id="PF03167"/>
    </source>
</evidence>
<comment type="similarity">
    <text evidence="2">Belongs to the uracil-DNA glycosylase (UDG) superfamily. SMUG1 family.</text>
</comment>
<dbReference type="OrthoDB" id="408702at2759"/>
<dbReference type="GO" id="GO:0017065">
    <property type="term" value="F:single-strand selective uracil DNA N-glycosylase activity"/>
    <property type="evidence" value="ECO:0007669"/>
    <property type="project" value="InterPro"/>
</dbReference>
<gene>
    <name evidence="10" type="primary">LOC108677286</name>
</gene>
<reference evidence="10" key="1">
    <citation type="submission" date="2025-08" db="UniProtKB">
        <authorList>
            <consortium name="RefSeq"/>
        </authorList>
    </citation>
    <scope>IDENTIFICATION</scope>
    <source>
        <tissue evidence="10">Whole organism</tissue>
    </source>
</reference>
<dbReference type="Gene3D" id="3.40.470.10">
    <property type="entry name" value="Uracil-DNA glycosylase-like domain"/>
    <property type="match status" value="1"/>
</dbReference>
<evidence type="ECO:0000256" key="7">
    <source>
        <dbReference type="ARBA" id="ARBA00023242"/>
    </source>
</evidence>
<dbReference type="InterPro" id="IPR005122">
    <property type="entry name" value="Uracil-DNA_glycosylase-like"/>
</dbReference>
<dbReference type="GO" id="GO:0000703">
    <property type="term" value="F:oxidized pyrimidine nucleobase lesion DNA N-glycosylase activity"/>
    <property type="evidence" value="ECO:0007669"/>
    <property type="project" value="TreeGrafter"/>
</dbReference>
<dbReference type="AlphaFoldDB" id="A0A8B7P4V3"/>
<keyword evidence="7" id="KW-0539">Nucleus</keyword>
<dbReference type="GO" id="GO:0003677">
    <property type="term" value="F:DNA binding"/>
    <property type="evidence" value="ECO:0007669"/>
    <property type="project" value="UniProtKB-KW"/>
</dbReference>
<keyword evidence="9" id="KW-1185">Reference proteome</keyword>
<dbReference type="GeneID" id="108677286"/>
<keyword evidence="6" id="KW-0234">DNA repair</keyword>
<proteinExistence type="inferred from homology"/>
<comment type="subcellular location">
    <subcellularLocation>
        <location evidence="1">Nucleus</location>
    </subcellularLocation>
</comment>
<accession>A0A8B7P4V3</accession>
<name>A0A8B7P4V3_HYAAZ</name>
<feature type="domain" description="Uracil-DNA glycosylase-like" evidence="8">
    <location>
        <begin position="64"/>
        <end position="194"/>
    </location>
</feature>
<evidence type="ECO:0000256" key="1">
    <source>
        <dbReference type="ARBA" id="ARBA00004123"/>
    </source>
</evidence>
<evidence type="ECO:0000256" key="6">
    <source>
        <dbReference type="ARBA" id="ARBA00023204"/>
    </source>
</evidence>
<organism evidence="9 10">
    <name type="scientific">Hyalella azteca</name>
    <name type="common">Amphipod</name>
    <dbReference type="NCBI Taxonomy" id="294128"/>
    <lineage>
        <taxon>Eukaryota</taxon>
        <taxon>Metazoa</taxon>
        <taxon>Ecdysozoa</taxon>
        <taxon>Arthropoda</taxon>
        <taxon>Crustacea</taxon>
        <taxon>Multicrustacea</taxon>
        <taxon>Malacostraca</taxon>
        <taxon>Eumalacostraca</taxon>
        <taxon>Peracarida</taxon>
        <taxon>Amphipoda</taxon>
        <taxon>Senticaudata</taxon>
        <taxon>Talitrida</taxon>
        <taxon>Talitroidea</taxon>
        <taxon>Hyalellidae</taxon>
        <taxon>Hyalella</taxon>
    </lineage>
</organism>
<evidence type="ECO:0000313" key="10">
    <source>
        <dbReference type="RefSeq" id="XP_018020982.1"/>
    </source>
</evidence>
<evidence type="ECO:0000256" key="2">
    <source>
        <dbReference type="ARBA" id="ARBA00007889"/>
    </source>
</evidence>
<evidence type="ECO:0000313" key="9">
    <source>
        <dbReference type="Proteomes" id="UP000694843"/>
    </source>
</evidence>
<keyword evidence="4" id="KW-0378">Hydrolase</keyword>
<dbReference type="KEGG" id="hazt:108677286"/>
<protein>
    <submittedName>
        <fullName evidence="10">Single-strand selective monofunctional uracil DNA glycosylase-like</fullName>
    </submittedName>
</protein>
<dbReference type="GO" id="GO:0006284">
    <property type="term" value="P:base-excision repair"/>
    <property type="evidence" value="ECO:0007669"/>
    <property type="project" value="InterPro"/>
</dbReference>
<dbReference type="RefSeq" id="XP_018020982.1">
    <property type="nucleotide sequence ID" value="XM_018165493.2"/>
</dbReference>
<dbReference type="PANTHER" id="PTHR13235">
    <property type="entry name" value="SINGLE-STRAND SELECTIVE MONOFUNCTIONAL URACIL DNA GLYCOSYLASE"/>
    <property type="match status" value="1"/>
</dbReference>
<keyword evidence="5" id="KW-0238">DNA-binding</keyword>
<dbReference type="Proteomes" id="UP000694843">
    <property type="component" value="Unplaced"/>
</dbReference>